<dbReference type="GO" id="GO:0015074">
    <property type="term" value="P:DNA integration"/>
    <property type="evidence" value="ECO:0007669"/>
    <property type="project" value="InterPro"/>
</dbReference>
<gene>
    <name evidence="2" type="ORF">FEM55_07285</name>
</gene>
<dbReference type="InterPro" id="IPR001584">
    <property type="entry name" value="Integrase_cat-core"/>
</dbReference>
<evidence type="ECO:0000259" key="1">
    <source>
        <dbReference type="Pfam" id="PF00665"/>
    </source>
</evidence>
<evidence type="ECO:0000313" key="2">
    <source>
        <dbReference type="EMBL" id="TLU95289.1"/>
    </source>
</evidence>
<dbReference type="InterPro" id="IPR012337">
    <property type="entry name" value="RNaseH-like_sf"/>
</dbReference>
<dbReference type="SUPFAM" id="SSF53098">
    <property type="entry name" value="Ribonuclease H-like"/>
    <property type="match status" value="1"/>
</dbReference>
<dbReference type="AlphaFoldDB" id="A0A5R9KGK1"/>
<dbReference type="PANTHER" id="PTHR46889">
    <property type="entry name" value="TRANSPOSASE INSF FOR INSERTION SEQUENCE IS3B-RELATED"/>
    <property type="match status" value="1"/>
</dbReference>
<accession>A0A5R9KGK1</accession>
<dbReference type="EMBL" id="VCEI01000014">
    <property type="protein sequence ID" value="TLU95289.1"/>
    <property type="molecule type" value="Genomic_DNA"/>
</dbReference>
<proteinExistence type="predicted"/>
<protein>
    <submittedName>
        <fullName evidence="2">DDE-type integrase/transposase/recombinase</fullName>
    </submittedName>
</protein>
<dbReference type="PANTHER" id="PTHR46889:SF4">
    <property type="entry name" value="TRANSPOSASE INSO FOR INSERTION SEQUENCE ELEMENT IS911B-RELATED"/>
    <property type="match status" value="1"/>
</dbReference>
<reference evidence="2 3" key="1">
    <citation type="submission" date="2019-05" db="EMBL/GenBank/DDBJ databases">
        <authorList>
            <person name="Qu J.-H."/>
        </authorList>
    </citation>
    <scope>NUCLEOTIDE SEQUENCE [LARGE SCALE GENOMIC DNA]</scope>
    <source>
        <strain evidence="2 3">Z12</strain>
    </source>
</reference>
<dbReference type="Proteomes" id="UP000309788">
    <property type="component" value="Unassembled WGS sequence"/>
</dbReference>
<dbReference type="OrthoDB" id="9815231at2"/>
<dbReference type="InterPro" id="IPR050900">
    <property type="entry name" value="Transposase_IS3/IS150/IS904"/>
</dbReference>
<feature type="domain" description="Integrase catalytic" evidence="1">
    <location>
        <begin position="11"/>
        <end position="71"/>
    </location>
</feature>
<comment type="caution">
    <text evidence="2">The sequence shown here is derived from an EMBL/GenBank/DDBJ whole genome shotgun (WGS) entry which is preliminary data.</text>
</comment>
<organism evidence="2 3">
    <name type="scientific">Dyadobacter sediminis</name>
    <dbReference type="NCBI Taxonomy" id="1493691"/>
    <lineage>
        <taxon>Bacteria</taxon>
        <taxon>Pseudomonadati</taxon>
        <taxon>Bacteroidota</taxon>
        <taxon>Cytophagia</taxon>
        <taxon>Cytophagales</taxon>
        <taxon>Spirosomataceae</taxon>
        <taxon>Dyadobacter</taxon>
    </lineage>
</organism>
<keyword evidence="3" id="KW-1185">Reference proteome</keyword>
<name>A0A5R9KGK1_9BACT</name>
<dbReference type="Pfam" id="PF00665">
    <property type="entry name" value="rve"/>
    <property type="match status" value="1"/>
</dbReference>
<sequence>MSKLKAAPANIKTMQGWLYLTIILDLTDRRVIGWALSSTMKAIDTLISAWNMACKNRSITNKLIFHSDRGNVSSLNNLKVCVLLKLVVGNTTSKVKYAAAKLHAEILYLYYFLPSSSKLIPEQEISY</sequence>
<evidence type="ECO:0000313" key="3">
    <source>
        <dbReference type="Proteomes" id="UP000309788"/>
    </source>
</evidence>